<sequence length="215" mass="23723">MLLKAILFDLDGVITDTAAYHFKAWSWLAEKYQLQLEPDVETRLKGISRLDSLKIILQESNVPVGCYAEEKMEKMCIEKNDYYKKLISMMTPQDILPGIEPFLKEARRADIRIGLASASQNGSYILDKIGLRSCFDTIVDPSLLIKGKPDPEIFIKCAHQLGVPLENCVGIEDAAAGVEAINAAGILSVGIGSDIELKAAQIILPSTQQLKLNIF</sequence>
<dbReference type="NCBIfam" id="TIGR01509">
    <property type="entry name" value="HAD-SF-IA-v3"/>
    <property type="match status" value="1"/>
</dbReference>
<dbReference type="PANTHER" id="PTHR43481:SF4">
    <property type="entry name" value="GLYCEROL-1-PHOSPHATE PHOSPHOHYDROLASE 1-RELATED"/>
    <property type="match status" value="1"/>
</dbReference>
<dbReference type="CDD" id="cd02598">
    <property type="entry name" value="HAD_BPGM"/>
    <property type="match status" value="1"/>
</dbReference>
<dbReference type="InterPro" id="IPR036412">
    <property type="entry name" value="HAD-like_sf"/>
</dbReference>
<feature type="binding site" evidence="4">
    <location>
        <position position="173"/>
    </location>
    <ligand>
        <name>Mg(2+)</name>
        <dbReference type="ChEBI" id="CHEBI:18420"/>
    </ligand>
</feature>
<evidence type="ECO:0000313" key="7">
    <source>
        <dbReference type="Proteomes" id="UP000270190"/>
    </source>
</evidence>
<feature type="binding site" evidence="3">
    <location>
        <position position="79"/>
    </location>
    <ligand>
        <name>substrate</name>
    </ligand>
</feature>
<evidence type="ECO:0000313" key="6">
    <source>
        <dbReference type="EMBL" id="SPP29819.1"/>
    </source>
</evidence>
<feature type="active site" description="Proton donor/acceptor" evidence="2">
    <location>
        <position position="11"/>
    </location>
</feature>
<evidence type="ECO:0000256" key="2">
    <source>
        <dbReference type="PIRSR" id="PIRSR610972-1"/>
    </source>
</evidence>
<name>A0A2X0QMG9_BROTH</name>
<keyword evidence="6" id="KW-0413">Isomerase</keyword>
<evidence type="ECO:0000256" key="3">
    <source>
        <dbReference type="PIRSR" id="PIRSR610972-2"/>
    </source>
</evidence>
<dbReference type="NCBIfam" id="TIGR01990">
    <property type="entry name" value="bPGM"/>
    <property type="match status" value="1"/>
</dbReference>
<dbReference type="AlphaFoldDB" id="A0A2X0QMG9"/>
<gene>
    <name evidence="6" type="primary">mdxM</name>
    <name evidence="6" type="ORF">BTBSAS_60122</name>
</gene>
<dbReference type="SFLD" id="SFLDG01129">
    <property type="entry name" value="C1.5:_HAD__Beta-PGM__Phosphata"/>
    <property type="match status" value="1"/>
</dbReference>
<proteinExistence type="inferred from homology"/>
<comment type="cofactor">
    <cofactor evidence="4">
        <name>Mg(2+)</name>
        <dbReference type="ChEBI" id="CHEBI:18420"/>
    </cofactor>
    <text evidence="4">Binds 2 magnesium ions per subunit.</text>
</comment>
<accession>A0A2X0QMG9</accession>
<feature type="site" description="Important for catalytic activity and assists the phosphoryl transfer reaction to Asp8 by balancing charge and orienting the reacting groups" evidence="5">
    <location>
        <position position="117"/>
    </location>
</feature>
<dbReference type="InterPro" id="IPR010972">
    <property type="entry name" value="Beta-PGM"/>
</dbReference>
<dbReference type="PANTHER" id="PTHR43481">
    <property type="entry name" value="FRUCTOSE-1-PHOSPHATE PHOSPHATASE"/>
    <property type="match status" value="1"/>
</dbReference>
<protein>
    <submittedName>
        <fullName evidence="6">Bifunctional beta-phosphoglucomutase / glucose-1-phosphate phosphodismutase</fullName>
        <ecNumber evidence="6">2.7.1.41</ecNumber>
        <ecNumber evidence="6">5.4.2.6</ecNumber>
    </submittedName>
</protein>
<dbReference type="InterPro" id="IPR006439">
    <property type="entry name" value="HAD-SF_hydro_IA"/>
</dbReference>
<feature type="binding site" evidence="3">
    <location>
        <begin position="44"/>
        <end position="49"/>
    </location>
    <ligand>
        <name>substrate</name>
    </ligand>
</feature>
<dbReference type="Pfam" id="PF00702">
    <property type="entry name" value="Hydrolase"/>
    <property type="match status" value="1"/>
</dbReference>
<dbReference type="InterPro" id="IPR023214">
    <property type="entry name" value="HAD_sf"/>
</dbReference>
<dbReference type="InterPro" id="IPR051806">
    <property type="entry name" value="HAD-like_SPP"/>
</dbReference>
<feature type="binding site" evidence="4">
    <location>
        <position position="11"/>
    </location>
    <ligand>
        <name>Mg(2+)</name>
        <dbReference type="ChEBI" id="CHEBI:18420"/>
    </ligand>
</feature>
<feature type="site" description="Important for catalytic activity and assists the phosphoryl transfer reaction to Asp8 by balancing charge and orienting the reacting groups" evidence="5">
    <location>
        <position position="148"/>
    </location>
</feature>
<dbReference type="InterPro" id="IPR023198">
    <property type="entry name" value="PGP-like_dom2"/>
</dbReference>
<feature type="binding site" evidence="3">
    <location>
        <begin position="9"/>
        <end position="11"/>
    </location>
    <ligand>
        <name>substrate</name>
    </ligand>
</feature>
<dbReference type="Proteomes" id="UP000270190">
    <property type="component" value="Unassembled WGS sequence"/>
</dbReference>
<keyword evidence="6" id="KW-0808">Transferase</keyword>
<evidence type="ECO:0000256" key="4">
    <source>
        <dbReference type="PIRSR" id="PIRSR610972-3"/>
    </source>
</evidence>
<feature type="active site" description="Nucleophile" evidence="2">
    <location>
        <position position="9"/>
    </location>
</feature>
<feature type="binding site" evidence="3">
    <location>
        <begin position="117"/>
        <end position="121"/>
    </location>
    <ligand>
        <name>substrate</name>
    </ligand>
</feature>
<dbReference type="EC" id="2.7.1.41" evidence="6"/>
<comment type="similarity">
    <text evidence="1">Belongs to the HAD-like hydrolase superfamily. CbbY/CbbZ/Gph/YieH family.</text>
</comment>
<keyword evidence="4" id="KW-0460">Magnesium</keyword>
<dbReference type="EC" id="5.4.2.6" evidence="6"/>
<dbReference type="GO" id="GO:0008801">
    <property type="term" value="F:beta-phosphoglucomutase activity"/>
    <property type="evidence" value="ECO:0007669"/>
    <property type="project" value="UniProtKB-EC"/>
</dbReference>
<keyword evidence="4" id="KW-0479">Metal-binding</keyword>
<dbReference type="SUPFAM" id="SSF56784">
    <property type="entry name" value="HAD-like"/>
    <property type="match status" value="1"/>
</dbReference>
<dbReference type="Gene3D" id="1.10.150.240">
    <property type="entry name" value="Putative phosphatase, domain 2"/>
    <property type="match status" value="1"/>
</dbReference>
<dbReference type="GO" id="GO:0005975">
    <property type="term" value="P:carbohydrate metabolic process"/>
    <property type="evidence" value="ECO:0007669"/>
    <property type="project" value="InterPro"/>
</dbReference>
<dbReference type="GO" id="GO:0000287">
    <property type="term" value="F:magnesium ion binding"/>
    <property type="evidence" value="ECO:0007669"/>
    <property type="project" value="InterPro"/>
</dbReference>
<dbReference type="GO" id="GO:0050308">
    <property type="term" value="F:sugar-phosphatase activity"/>
    <property type="evidence" value="ECO:0007669"/>
    <property type="project" value="TreeGrafter"/>
</dbReference>
<dbReference type="InterPro" id="IPR010976">
    <property type="entry name" value="B-phosphoglucomutase_hydrolase"/>
</dbReference>
<feature type="binding site" evidence="3">
    <location>
        <position position="148"/>
    </location>
    <ligand>
        <name>substrate</name>
    </ligand>
</feature>
<dbReference type="EMBL" id="OUNC01000056">
    <property type="protein sequence ID" value="SPP29819.1"/>
    <property type="molecule type" value="Genomic_DNA"/>
</dbReference>
<dbReference type="GO" id="GO:0047937">
    <property type="term" value="F:glucose-1-phosphate phosphodismutase activity"/>
    <property type="evidence" value="ECO:0007669"/>
    <property type="project" value="UniProtKB-EC"/>
</dbReference>
<dbReference type="RefSeq" id="WP_081315897.1">
    <property type="nucleotide sequence ID" value="NZ_CBCPKC010000004.1"/>
</dbReference>
<organism evidence="6 7">
    <name type="scientific">Brochothrix thermosphacta</name>
    <name type="common">Microbacterium thermosphactum</name>
    <dbReference type="NCBI Taxonomy" id="2756"/>
    <lineage>
        <taxon>Bacteria</taxon>
        <taxon>Bacillati</taxon>
        <taxon>Bacillota</taxon>
        <taxon>Bacilli</taxon>
        <taxon>Bacillales</taxon>
        <taxon>Listeriaceae</taxon>
        <taxon>Brochothrix</taxon>
    </lineage>
</organism>
<feature type="binding site" evidence="4">
    <location>
        <position position="172"/>
    </location>
    <ligand>
        <name>Mg(2+)</name>
        <dbReference type="ChEBI" id="CHEBI:18420"/>
    </ligand>
</feature>
<dbReference type="SFLD" id="SFLDS00003">
    <property type="entry name" value="Haloacid_Dehalogenase"/>
    <property type="match status" value="1"/>
</dbReference>
<dbReference type="Gene3D" id="3.40.50.1000">
    <property type="entry name" value="HAD superfamily/HAD-like"/>
    <property type="match status" value="1"/>
</dbReference>
<feature type="binding site" evidence="3">
    <location>
        <position position="52"/>
    </location>
    <ligand>
        <name>substrate</name>
    </ligand>
</feature>
<evidence type="ECO:0000256" key="1">
    <source>
        <dbReference type="ARBA" id="ARBA00006171"/>
    </source>
</evidence>
<reference evidence="7" key="1">
    <citation type="submission" date="2018-04" db="EMBL/GenBank/DDBJ databases">
        <authorList>
            <person name="Illikoud N."/>
        </authorList>
    </citation>
    <scope>NUCLEOTIDE SEQUENCE [LARGE SCALE GENOMIC DNA]</scope>
</reference>
<feature type="binding site" evidence="4">
    <location>
        <position position="9"/>
    </location>
    <ligand>
        <name>Mg(2+)</name>
        <dbReference type="ChEBI" id="CHEBI:18420"/>
    </ligand>
</feature>
<dbReference type="NCBIfam" id="TIGR02009">
    <property type="entry name" value="PGMB-YQAB-SF"/>
    <property type="match status" value="1"/>
</dbReference>
<evidence type="ECO:0000256" key="5">
    <source>
        <dbReference type="PIRSR" id="PIRSR610972-4"/>
    </source>
</evidence>
<feature type="binding site" evidence="3">
    <location>
        <position position="25"/>
    </location>
    <ligand>
        <name>substrate</name>
    </ligand>
</feature>